<sequence>MRIGWHTLDQSAVDGRRPTGIASALASRHSHVARVRAAPHRTPRTARTARTPLAPVHRFACVKAGRASAKLNSEETFWWWTQPHLLFTSDAPGASSFEAEATGLSKRLDRRPPPQSCTMFSQPQVNKTIRLLLSRSAD</sequence>
<gene>
    <name evidence="1" type="ORF">PXEA_LOCUS17156</name>
</gene>
<dbReference type="Proteomes" id="UP000784294">
    <property type="component" value="Unassembled WGS sequence"/>
</dbReference>
<accession>A0A448WZ34</accession>
<organism evidence="1 2">
    <name type="scientific">Protopolystoma xenopodis</name>
    <dbReference type="NCBI Taxonomy" id="117903"/>
    <lineage>
        <taxon>Eukaryota</taxon>
        <taxon>Metazoa</taxon>
        <taxon>Spiralia</taxon>
        <taxon>Lophotrochozoa</taxon>
        <taxon>Platyhelminthes</taxon>
        <taxon>Monogenea</taxon>
        <taxon>Polyopisthocotylea</taxon>
        <taxon>Polystomatidea</taxon>
        <taxon>Polystomatidae</taxon>
        <taxon>Protopolystoma</taxon>
    </lineage>
</organism>
<dbReference type="AlphaFoldDB" id="A0A448WZ34"/>
<name>A0A448WZ34_9PLAT</name>
<reference evidence="1" key="1">
    <citation type="submission" date="2018-11" db="EMBL/GenBank/DDBJ databases">
        <authorList>
            <consortium name="Pathogen Informatics"/>
        </authorList>
    </citation>
    <scope>NUCLEOTIDE SEQUENCE</scope>
</reference>
<evidence type="ECO:0000313" key="1">
    <source>
        <dbReference type="EMBL" id="VEL23716.1"/>
    </source>
</evidence>
<evidence type="ECO:0000313" key="2">
    <source>
        <dbReference type="Proteomes" id="UP000784294"/>
    </source>
</evidence>
<proteinExistence type="predicted"/>
<protein>
    <submittedName>
        <fullName evidence="1">Uncharacterized protein</fullName>
    </submittedName>
</protein>
<comment type="caution">
    <text evidence="1">The sequence shown here is derived from an EMBL/GenBank/DDBJ whole genome shotgun (WGS) entry which is preliminary data.</text>
</comment>
<dbReference type="EMBL" id="CAAALY010063442">
    <property type="protein sequence ID" value="VEL23716.1"/>
    <property type="molecule type" value="Genomic_DNA"/>
</dbReference>
<keyword evidence="2" id="KW-1185">Reference proteome</keyword>